<evidence type="ECO:0000256" key="1">
    <source>
        <dbReference type="ARBA" id="ARBA00004162"/>
    </source>
</evidence>
<gene>
    <name evidence="11" type="ORF">HDA37_003879</name>
</gene>
<feature type="transmembrane region" description="Helical" evidence="10">
    <location>
        <begin position="52"/>
        <end position="71"/>
    </location>
</feature>
<dbReference type="GeneID" id="98053583"/>
<dbReference type="GO" id="GO:0016787">
    <property type="term" value="F:hydrolase activity"/>
    <property type="evidence" value="ECO:0007669"/>
    <property type="project" value="UniProtKB-KW"/>
</dbReference>
<keyword evidence="4 10" id="KW-0812">Transmembrane</keyword>
<evidence type="ECO:0000256" key="4">
    <source>
        <dbReference type="ARBA" id="ARBA00022692"/>
    </source>
</evidence>
<protein>
    <submittedName>
        <fullName evidence="11">Type VII secretion protein EccB</fullName>
    </submittedName>
</protein>
<evidence type="ECO:0000256" key="3">
    <source>
        <dbReference type="ARBA" id="ARBA00022475"/>
    </source>
</evidence>
<dbReference type="InterPro" id="IPR007795">
    <property type="entry name" value="T7SS_EccB"/>
</dbReference>
<keyword evidence="8 10" id="KW-1133">Transmembrane helix</keyword>
<dbReference type="PANTHER" id="PTHR40765">
    <property type="entry name" value="ESX-2 SECRETION SYSTEM ATPASE ECCB2"/>
    <property type="match status" value="1"/>
</dbReference>
<keyword evidence="6" id="KW-0378">Hydrolase</keyword>
<comment type="subcellular location">
    <subcellularLocation>
        <location evidence="1">Cell membrane</location>
        <topology evidence="1">Single-pass membrane protein</topology>
    </subcellularLocation>
</comment>
<dbReference type="GO" id="GO:0005524">
    <property type="term" value="F:ATP binding"/>
    <property type="evidence" value="ECO:0007669"/>
    <property type="project" value="UniProtKB-KW"/>
</dbReference>
<evidence type="ECO:0000313" key="12">
    <source>
        <dbReference type="Proteomes" id="UP000549695"/>
    </source>
</evidence>
<dbReference type="Gene3D" id="3.30.2390.20">
    <property type="entry name" value="Type VII secretion system EccB, repeat 1 domain"/>
    <property type="match status" value="1"/>
</dbReference>
<evidence type="ECO:0000313" key="11">
    <source>
        <dbReference type="EMBL" id="NYG03594.1"/>
    </source>
</evidence>
<dbReference type="InterPro" id="IPR044857">
    <property type="entry name" value="T7SS_EccB_R1"/>
</dbReference>
<dbReference type="AlphaFoldDB" id="A0A852WA36"/>
<dbReference type="RefSeq" id="WP_179761821.1">
    <property type="nucleotide sequence ID" value="NZ_BAAAJZ010000003.1"/>
</dbReference>
<dbReference type="Proteomes" id="UP000549695">
    <property type="component" value="Unassembled WGS sequence"/>
</dbReference>
<name>A0A852WA36_PSEA5</name>
<keyword evidence="5" id="KW-0547">Nucleotide-binding</keyword>
<dbReference type="GO" id="GO:0005576">
    <property type="term" value="C:extracellular region"/>
    <property type="evidence" value="ECO:0007669"/>
    <property type="project" value="TreeGrafter"/>
</dbReference>
<proteinExistence type="inferred from homology"/>
<dbReference type="InterPro" id="IPR042485">
    <property type="entry name" value="T7SS_EccB_R3"/>
</dbReference>
<evidence type="ECO:0000256" key="10">
    <source>
        <dbReference type="SAM" id="Phobius"/>
    </source>
</evidence>
<keyword evidence="12" id="KW-1185">Reference proteome</keyword>
<dbReference type="GO" id="GO:0005886">
    <property type="term" value="C:plasma membrane"/>
    <property type="evidence" value="ECO:0007669"/>
    <property type="project" value="UniProtKB-SubCell"/>
</dbReference>
<evidence type="ECO:0000256" key="6">
    <source>
        <dbReference type="ARBA" id="ARBA00022801"/>
    </source>
</evidence>
<accession>A0A852WA36</accession>
<evidence type="ECO:0000256" key="7">
    <source>
        <dbReference type="ARBA" id="ARBA00022840"/>
    </source>
</evidence>
<dbReference type="EMBL" id="JACCCZ010000001">
    <property type="protein sequence ID" value="NYG03594.1"/>
    <property type="molecule type" value="Genomic_DNA"/>
</dbReference>
<comment type="similarity">
    <text evidence="2">Belongs to the EccB family.</text>
</comment>
<keyword evidence="7" id="KW-0067">ATP-binding</keyword>
<reference evidence="11 12" key="1">
    <citation type="submission" date="2020-07" db="EMBL/GenBank/DDBJ databases">
        <title>Sequencing the genomes of 1000 actinobacteria strains.</title>
        <authorList>
            <person name="Klenk H.-P."/>
        </authorList>
    </citation>
    <scope>NUCLEOTIDE SEQUENCE [LARGE SCALE GENOMIC DNA]</scope>
    <source>
        <strain evidence="11 12">DSM 44749</strain>
    </source>
</reference>
<evidence type="ECO:0000256" key="8">
    <source>
        <dbReference type="ARBA" id="ARBA00022989"/>
    </source>
</evidence>
<organism evidence="11 12">
    <name type="scientific">Pseudonocardia alni</name>
    <name type="common">Amycolata alni</name>
    <dbReference type="NCBI Taxonomy" id="33907"/>
    <lineage>
        <taxon>Bacteria</taxon>
        <taxon>Bacillati</taxon>
        <taxon>Actinomycetota</taxon>
        <taxon>Actinomycetes</taxon>
        <taxon>Pseudonocardiales</taxon>
        <taxon>Pseudonocardiaceae</taxon>
        <taxon>Pseudonocardia</taxon>
    </lineage>
</organism>
<evidence type="ECO:0000256" key="2">
    <source>
        <dbReference type="ARBA" id="ARBA00008149"/>
    </source>
</evidence>
<keyword evidence="3" id="KW-1003">Cell membrane</keyword>
<evidence type="ECO:0000256" key="5">
    <source>
        <dbReference type="ARBA" id="ARBA00022741"/>
    </source>
</evidence>
<dbReference type="NCBIfam" id="TIGR03919">
    <property type="entry name" value="T7SS_EccB"/>
    <property type="match status" value="1"/>
</dbReference>
<keyword evidence="9 10" id="KW-0472">Membrane</keyword>
<sequence length="473" mass="47489">MRTDPAPARVQRAPATRDQVDAHRFGVRRMEAALVRADPVPLHEQIRSQRRALFAGVLVGLLALGVAALLARVDPATDWRSRALVQGQRSGVLYAVVRDPDRSALLVPVPDPVAGRLVLAAHGRDDGATAVPVPVPDDALAAAPRTAPAAVPGTVGVPLDGVPVPPAWAVCDTRGEGSGAGTTTVLAGSLGPVPAGPEPVALLTAEGGATYLVHDGARHRIDPSDRNALDGLGLLGAPVRRVGDGLLSAIPEGAPLRVPAPGPTPVAGLGRNGDVVRSQSLGAGSTYFLVVDDGLARIPVTLADAVRSRTGQAEPATLPPGLVDDVGQTRVPGAEAWPAARAEVTEVPPVLCGTWREGRRALVAGIEEPVAPGAVRVRLAGADDAGPGLDAVVLPGTGPGPLRTGPVDTGGGDGGTRLLLAASGAVHGVADAGTGRALGIGEAGDAPAEMVRLLPRAGVLSVAAAREVADLPG</sequence>
<evidence type="ECO:0000256" key="9">
    <source>
        <dbReference type="ARBA" id="ARBA00023136"/>
    </source>
</evidence>
<dbReference type="Gene3D" id="2.40.50.910">
    <property type="entry name" value="Type VII secretion system EccB, repeat 3 domain"/>
    <property type="match status" value="1"/>
</dbReference>
<comment type="caution">
    <text evidence="11">The sequence shown here is derived from an EMBL/GenBank/DDBJ whole genome shotgun (WGS) entry which is preliminary data.</text>
</comment>
<dbReference type="PANTHER" id="PTHR40765:SF2">
    <property type="entry name" value="ESX-2 SECRETION SYSTEM ATPASE ECCB2"/>
    <property type="match status" value="1"/>
</dbReference>
<dbReference type="Pfam" id="PF05108">
    <property type="entry name" value="T7SS_ESX1_EccB"/>
    <property type="match status" value="1"/>
</dbReference>